<feature type="region of interest" description="Disordered" evidence="1">
    <location>
        <begin position="1"/>
        <end position="26"/>
    </location>
</feature>
<organism evidence="2 3">
    <name type="scientific">Euplotes crassus</name>
    <dbReference type="NCBI Taxonomy" id="5936"/>
    <lineage>
        <taxon>Eukaryota</taxon>
        <taxon>Sar</taxon>
        <taxon>Alveolata</taxon>
        <taxon>Ciliophora</taxon>
        <taxon>Intramacronucleata</taxon>
        <taxon>Spirotrichea</taxon>
        <taxon>Hypotrichia</taxon>
        <taxon>Euplotida</taxon>
        <taxon>Euplotidae</taxon>
        <taxon>Moneuplotes</taxon>
    </lineage>
</organism>
<gene>
    <name evidence="2" type="ORF">ECRASSUSDP1_LOCUS8063</name>
</gene>
<evidence type="ECO:0000313" key="2">
    <source>
        <dbReference type="EMBL" id="CAI2366789.1"/>
    </source>
</evidence>
<protein>
    <submittedName>
        <fullName evidence="2">Uncharacterized protein</fullName>
    </submittedName>
</protein>
<proteinExistence type="predicted"/>
<comment type="caution">
    <text evidence="2">The sequence shown here is derived from an EMBL/GenBank/DDBJ whole genome shotgun (WGS) entry which is preliminary data.</text>
</comment>
<name>A0AAD1X888_EUPCR</name>
<reference evidence="2" key="1">
    <citation type="submission" date="2023-07" db="EMBL/GenBank/DDBJ databases">
        <authorList>
            <consortium name="AG Swart"/>
            <person name="Singh M."/>
            <person name="Singh A."/>
            <person name="Seah K."/>
            <person name="Emmerich C."/>
        </authorList>
    </citation>
    <scope>NUCLEOTIDE SEQUENCE</scope>
    <source>
        <strain evidence="2">DP1</strain>
    </source>
</reference>
<sequence length="265" mass="31073">MEARSDLGCTFDTKDTSDPDSKNKSKMERILREKSIQQQCQQIDHKICTSLFQNIRGERTWKEFNGKIILQCCKLRDRKLLEQCSNFRLPWVTSIVIRFAYQSRRRVNKFLNKSITNKTQLLQIHEERRAFPHYLNQLSKASSTIGGKLRIFEFRRMNLKQLKRIFSANRNKSSLWIMKSTFCLPPQPDFSKCFSGTSLESLVFAGSSIHKRKCNPKNLHNLDTLFFGLATSPDLKNSLQNIKVAEKWYFNRHCEVDISQYGFLS</sequence>
<accession>A0AAD1X888</accession>
<feature type="compositionally biased region" description="Basic and acidic residues" evidence="1">
    <location>
        <begin position="12"/>
        <end position="26"/>
    </location>
</feature>
<dbReference type="AlphaFoldDB" id="A0AAD1X888"/>
<dbReference type="Proteomes" id="UP001295684">
    <property type="component" value="Unassembled WGS sequence"/>
</dbReference>
<dbReference type="EMBL" id="CAMPGE010007872">
    <property type="protein sequence ID" value="CAI2366789.1"/>
    <property type="molecule type" value="Genomic_DNA"/>
</dbReference>
<evidence type="ECO:0000313" key="3">
    <source>
        <dbReference type="Proteomes" id="UP001295684"/>
    </source>
</evidence>
<evidence type="ECO:0000256" key="1">
    <source>
        <dbReference type="SAM" id="MobiDB-lite"/>
    </source>
</evidence>
<keyword evidence="3" id="KW-1185">Reference proteome</keyword>